<evidence type="ECO:0000313" key="1">
    <source>
        <dbReference type="EMBL" id="KRY98505.1"/>
    </source>
</evidence>
<protein>
    <submittedName>
        <fullName evidence="1">Uncharacterized protein</fullName>
    </submittedName>
</protein>
<keyword evidence="2" id="KW-1185">Reference proteome</keyword>
<comment type="caution">
    <text evidence="1">The sequence shown here is derived from an EMBL/GenBank/DDBJ whole genome shotgun (WGS) entry which is preliminary data.</text>
</comment>
<feature type="non-terminal residue" evidence="1">
    <location>
        <position position="106"/>
    </location>
</feature>
<reference evidence="1 2" key="1">
    <citation type="submission" date="2015-01" db="EMBL/GenBank/DDBJ databases">
        <title>Evolution of Trichinella species and genotypes.</title>
        <authorList>
            <person name="Korhonen P.K."/>
            <person name="Edoardo P."/>
            <person name="Giuseppe L.R."/>
            <person name="Gasser R.B."/>
        </authorList>
    </citation>
    <scope>NUCLEOTIDE SEQUENCE [LARGE SCALE GENOMIC DNA]</scope>
    <source>
        <strain evidence="1">ISS1029</strain>
    </source>
</reference>
<gene>
    <name evidence="1" type="ORF">T11_15570</name>
</gene>
<sequence>MGKVPTLQAIHYTNFATLSNLSICNPSWKETIKNHNHQNISKNAFHTKRENSKGYRHEISKFLKILLFFRNDVNWSDKIRNHEWTWSHVARLRISRDIAGLYDFKG</sequence>
<dbReference type="Proteomes" id="UP000055024">
    <property type="component" value="Unassembled WGS sequence"/>
</dbReference>
<dbReference type="AlphaFoldDB" id="A0A0V1GK31"/>
<proteinExistence type="predicted"/>
<evidence type="ECO:0000313" key="2">
    <source>
        <dbReference type="Proteomes" id="UP000055024"/>
    </source>
</evidence>
<name>A0A0V1GK31_9BILA</name>
<accession>A0A0V1GK31</accession>
<dbReference type="EMBL" id="JYDP01001334">
    <property type="protein sequence ID" value="KRY98505.1"/>
    <property type="molecule type" value="Genomic_DNA"/>
</dbReference>
<organism evidence="1 2">
    <name type="scientific">Trichinella zimbabwensis</name>
    <dbReference type="NCBI Taxonomy" id="268475"/>
    <lineage>
        <taxon>Eukaryota</taxon>
        <taxon>Metazoa</taxon>
        <taxon>Ecdysozoa</taxon>
        <taxon>Nematoda</taxon>
        <taxon>Enoplea</taxon>
        <taxon>Dorylaimia</taxon>
        <taxon>Trichinellida</taxon>
        <taxon>Trichinellidae</taxon>
        <taxon>Trichinella</taxon>
    </lineage>
</organism>